<keyword evidence="4" id="KW-1185">Reference proteome</keyword>
<proteinExistence type="predicted"/>
<dbReference type="GO" id="GO:0016628">
    <property type="term" value="F:oxidoreductase activity, acting on the CH-CH group of donors, NAD or NADP as acceptor"/>
    <property type="evidence" value="ECO:0007669"/>
    <property type="project" value="InterPro"/>
</dbReference>
<dbReference type="InterPro" id="IPR020843">
    <property type="entry name" value="ER"/>
</dbReference>
<dbReference type="Gene3D" id="3.40.50.720">
    <property type="entry name" value="NAD(P)-binding Rossmann-like Domain"/>
    <property type="match status" value="1"/>
</dbReference>
<dbReference type="CDD" id="cd05288">
    <property type="entry name" value="PGDH"/>
    <property type="match status" value="1"/>
</dbReference>
<dbReference type="InterPro" id="IPR041694">
    <property type="entry name" value="ADH_N_2"/>
</dbReference>
<dbReference type="SMART" id="SM00829">
    <property type="entry name" value="PKS_ER"/>
    <property type="match status" value="1"/>
</dbReference>
<dbReference type="Proteomes" id="UP000198963">
    <property type="component" value="Chromosome I"/>
</dbReference>
<dbReference type="PANTHER" id="PTHR43205">
    <property type="entry name" value="PROSTAGLANDIN REDUCTASE"/>
    <property type="match status" value="1"/>
</dbReference>
<evidence type="ECO:0000259" key="2">
    <source>
        <dbReference type="SMART" id="SM00829"/>
    </source>
</evidence>
<dbReference type="EMBL" id="LT629774">
    <property type="protein sequence ID" value="SDT08816.1"/>
    <property type="molecule type" value="Genomic_DNA"/>
</dbReference>
<keyword evidence="1" id="KW-0560">Oxidoreductase</keyword>
<dbReference type="FunFam" id="3.40.50.720:FF:000121">
    <property type="entry name" value="Prostaglandin reductase 2"/>
    <property type="match status" value="1"/>
</dbReference>
<evidence type="ECO:0000313" key="3">
    <source>
        <dbReference type="EMBL" id="SDT08816.1"/>
    </source>
</evidence>
<dbReference type="InterPro" id="IPR045010">
    <property type="entry name" value="MDR_fam"/>
</dbReference>
<dbReference type="PANTHER" id="PTHR43205:SF7">
    <property type="entry name" value="PROSTAGLANDIN REDUCTASE 1"/>
    <property type="match status" value="1"/>
</dbReference>
<feature type="domain" description="Enoyl reductase (ER)" evidence="2">
    <location>
        <begin position="15"/>
        <end position="332"/>
    </location>
</feature>
<accession>A0A1H1XJB3</accession>
<dbReference type="RefSeq" id="WP_172837625.1">
    <property type="nucleotide sequence ID" value="NZ_JBLXAG010000045.1"/>
</dbReference>
<gene>
    <name evidence="3" type="ORF">SAMN04489797_3215</name>
</gene>
<evidence type="ECO:0000313" key="4">
    <source>
        <dbReference type="Proteomes" id="UP000198963"/>
    </source>
</evidence>
<dbReference type="Gene3D" id="3.90.180.10">
    <property type="entry name" value="Medium-chain alcohol dehydrogenases, catalytic domain"/>
    <property type="match status" value="1"/>
</dbReference>
<dbReference type="SUPFAM" id="SSF51735">
    <property type="entry name" value="NAD(P)-binding Rossmann-fold domains"/>
    <property type="match status" value="1"/>
</dbReference>
<dbReference type="InterPro" id="IPR013149">
    <property type="entry name" value="ADH-like_C"/>
</dbReference>
<dbReference type="AlphaFoldDB" id="A0A1H1XJB3"/>
<dbReference type="SUPFAM" id="SSF50129">
    <property type="entry name" value="GroES-like"/>
    <property type="match status" value="1"/>
</dbReference>
<dbReference type="STRING" id="1249933.SAMN04489797_3215"/>
<name>A0A1H1XJB3_9FLAO</name>
<protein>
    <recommendedName>
        <fullName evidence="2">Enoyl reductase (ER) domain-containing protein</fullName>
    </recommendedName>
</protein>
<dbReference type="InterPro" id="IPR036291">
    <property type="entry name" value="NAD(P)-bd_dom_sf"/>
</dbReference>
<sequence length="334" mass="35789">MIKTILLKHRPEGKPTVSDFEFTTEDKDTELTLQDGEVLLEAVYVSVDPYLRGRMSDAKSYVPPFELNQPIQSGVVAKVLDSKNDSFKKGDFVSGMLDWKTQQVSNAEGLTKVDPSKAPLSAYLGILGMTGLTAFTGLTEIGKPKEGETIVVSGAAGAVGSVVGQIAKIYGLHVIGIAGTDEKVDLLQSKFGFDAGINYNTTEDMAAAIAAAAPNGVDIYFDNVGGPISDAVLVNINQFARIIICGAISVYNNTEAPKSLSVQPFLVKNSALMQGFIVSNYAAKFPEAISQLATWLAEDKLTYSETIVKGFDNIPNAFIDLFEGKNKGKMIVEI</sequence>
<organism evidence="3 4">
    <name type="scientific">Winogradskyella sediminis</name>
    <dbReference type="NCBI Taxonomy" id="1382466"/>
    <lineage>
        <taxon>Bacteria</taxon>
        <taxon>Pseudomonadati</taxon>
        <taxon>Bacteroidota</taxon>
        <taxon>Flavobacteriia</taxon>
        <taxon>Flavobacteriales</taxon>
        <taxon>Flavobacteriaceae</taxon>
        <taxon>Winogradskyella</taxon>
    </lineage>
</organism>
<reference evidence="3 4" key="1">
    <citation type="submission" date="2016-10" db="EMBL/GenBank/DDBJ databases">
        <authorList>
            <person name="Varghese N."/>
            <person name="Submissions S."/>
        </authorList>
    </citation>
    <scope>NUCLEOTIDE SEQUENCE [LARGE SCALE GENOMIC DNA]</scope>
    <source>
        <strain evidence="3 4">RHA_55</strain>
    </source>
</reference>
<dbReference type="Pfam" id="PF16884">
    <property type="entry name" value="ADH_N_2"/>
    <property type="match status" value="1"/>
</dbReference>
<dbReference type="Pfam" id="PF00107">
    <property type="entry name" value="ADH_zinc_N"/>
    <property type="match status" value="1"/>
</dbReference>
<dbReference type="InterPro" id="IPR011032">
    <property type="entry name" value="GroES-like_sf"/>
</dbReference>
<evidence type="ECO:0000256" key="1">
    <source>
        <dbReference type="ARBA" id="ARBA00023002"/>
    </source>
</evidence>